<comment type="caution">
    <text evidence="1">The sequence shown here is derived from an EMBL/GenBank/DDBJ whole genome shotgun (WGS) entry which is preliminary data.</text>
</comment>
<sequence length="223" mass="24102">MTAMMLTSVTLPDGTAAVVHTATLGWGEDLIEERGLPALYRIVLDELNEAATCTAVREHDGGVLVESLHGGPGVLAYALALCTAPECRAAAESYEKEIGGPHPGMDFERAWASKQAVGDQDDQEMLQEYLSAEIQDVNLHWLQQTDPDAARIFRPGCFTDSLLDLAHPVHGHAAFDLGRALEQYAAAKRDEGRMDRYGALFAGTADYQWDAFLPAGATTEAAR</sequence>
<evidence type="ECO:0000313" key="2">
    <source>
        <dbReference type="Proteomes" id="UP000230407"/>
    </source>
</evidence>
<name>A0A2M8LYY2_9ACTN</name>
<gene>
    <name evidence="1" type="ORF">CUT44_14195</name>
</gene>
<organism evidence="1 2">
    <name type="scientific">Streptomyces carminius</name>
    <dbReference type="NCBI Taxonomy" id="2665496"/>
    <lineage>
        <taxon>Bacteria</taxon>
        <taxon>Bacillati</taxon>
        <taxon>Actinomycetota</taxon>
        <taxon>Actinomycetes</taxon>
        <taxon>Kitasatosporales</taxon>
        <taxon>Streptomycetaceae</taxon>
        <taxon>Streptomyces</taxon>
    </lineage>
</organism>
<keyword evidence="2" id="KW-1185">Reference proteome</keyword>
<protein>
    <submittedName>
        <fullName evidence="1">Uncharacterized protein</fullName>
    </submittedName>
</protein>
<dbReference type="EMBL" id="PGGW01000049">
    <property type="protein sequence ID" value="PJE97129.1"/>
    <property type="molecule type" value="Genomic_DNA"/>
</dbReference>
<accession>A0A2M8LYY2</accession>
<reference evidence="1 2" key="1">
    <citation type="submission" date="2017-11" db="EMBL/GenBank/DDBJ databases">
        <title>Streptomyces carmine sp. nov., a novel actinomycete isolated from Sophora alopecuroides in Xinjiang, China.</title>
        <authorList>
            <person name="Wang Y."/>
            <person name="Luo X."/>
            <person name="Wan C."/>
            <person name="Zhang L."/>
        </authorList>
    </citation>
    <scope>NUCLEOTIDE SEQUENCE [LARGE SCALE GENOMIC DNA]</scope>
    <source>
        <strain evidence="1 2">TRM SA0054</strain>
    </source>
</reference>
<evidence type="ECO:0000313" key="1">
    <source>
        <dbReference type="EMBL" id="PJE97129.1"/>
    </source>
</evidence>
<proteinExistence type="predicted"/>
<dbReference type="AlphaFoldDB" id="A0A2M8LYY2"/>
<dbReference type="Proteomes" id="UP000230407">
    <property type="component" value="Unassembled WGS sequence"/>
</dbReference>